<gene>
    <name evidence="3" type="ORF">HPB51_018692</name>
</gene>
<organism evidence="3 4">
    <name type="scientific">Rhipicephalus microplus</name>
    <name type="common">Cattle tick</name>
    <name type="synonym">Boophilus microplus</name>
    <dbReference type="NCBI Taxonomy" id="6941"/>
    <lineage>
        <taxon>Eukaryota</taxon>
        <taxon>Metazoa</taxon>
        <taxon>Ecdysozoa</taxon>
        <taxon>Arthropoda</taxon>
        <taxon>Chelicerata</taxon>
        <taxon>Arachnida</taxon>
        <taxon>Acari</taxon>
        <taxon>Parasitiformes</taxon>
        <taxon>Ixodida</taxon>
        <taxon>Ixodoidea</taxon>
        <taxon>Ixodidae</taxon>
        <taxon>Rhipicephalinae</taxon>
        <taxon>Rhipicephalus</taxon>
        <taxon>Boophilus</taxon>
    </lineage>
</organism>
<proteinExistence type="predicted"/>
<keyword evidence="4" id="KW-1185">Reference proteome</keyword>
<dbReference type="EMBL" id="JABSTU010000009">
    <property type="protein sequence ID" value="KAH8021843.1"/>
    <property type="molecule type" value="Genomic_DNA"/>
</dbReference>
<feature type="compositionally biased region" description="Polar residues" evidence="1">
    <location>
        <begin position="140"/>
        <end position="152"/>
    </location>
</feature>
<feature type="region of interest" description="Disordered" evidence="1">
    <location>
        <begin position="1"/>
        <end position="45"/>
    </location>
</feature>
<protein>
    <submittedName>
        <fullName evidence="3">Uncharacterized protein</fullName>
    </submittedName>
</protein>
<dbReference type="Proteomes" id="UP000821866">
    <property type="component" value="Chromosome 7"/>
</dbReference>
<comment type="caution">
    <text evidence="3">The sequence shown here is derived from an EMBL/GenBank/DDBJ whole genome shotgun (WGS) entry which is preliminary data.</text>
</comment>
<name>A0A9J6DIQ4_RHIMP</name>
<feature type="transmembrane region" description="Helical" evidence="2">
    <location>
        <begin position="104"/>
        <end position="123"/>
    </location>
</feature>
<reference evidence="3" key="2">
    <citation type="submission" date="2021-09" db="EMBL/GenBank/DDBJ databases">
        <authorList>
            <person name="Jia N."/>
            <person name="Wang J."/>
            <person name="Shi W."/>
            <person name="Du L."/>
            <person name="Sun Y."/>
            <person name="Zhan W."/>
            <person name="Jiang J."/>
            <person name="Wang Q."/>
            <person name="Zhang B."/>
            <person name="Ji P."/>
            <person name="Sakyi L.B."/>
            <person name="Cui X."/>
            <person name="Yuan T."/>
            <person name="Jiang B."/>
            <person name="Yang W."/>
            <person name="Lam T.T.-Y."/>
            <person name="Chang Q."/>
            <person name="Ding S."/>
            <person name="Wang X."/>
            <person name="Zhu J."/>
            <person name="Ruan X."/>
            <person name="Zhao L."/>
            <person name="Wei J."/>
            <person name="Que T."/>
            <person name="Du C."/>
            <person name="Cheng J."/>
            <person name="Dai P."/>
            <person name="Han X."/>
            <person name="Huang E."/>
            <person name="Gao Y."/>
            <person name="Liu J."/>
            <person name="Shao H."/>
            <person name="Ye R."/>
            <person name="Li L."/>
            <person name="Wei W."/>
            <person name="Wang X."/>
            <person name="Wang C."/>
            <person name="Huo Q."/>
            <person name="Li W."/>
            <person name="Guo W."/>
            <person name="Chen H."/>
            <person name="Chen S."/>
            <person name="Zhou L."/>
            <person name="Zhou L."/>
            <person name="Ni X."/>
            <person name="Tian J."/>
            <person name="Zhou Y."/>
            <person name="Sheng Y."/>
            <person name="Liu T."/>
            <person name="Pan Y."/>
            <person name="Xia L."/>
            <person name="Li J."/>
            <person name="Zhao F."/>
            <person name="Cao W."/>
        </authorList>
    </citation>
    <scope>NUCLEOTIDE SEQUENCE</scope>
    <source>
        <strain evidence="3">Rmic-2018</strain>
        <tissue evidence="3">Larvae</tissue>
    </source>
</reference>
<sequence length="498" mass="54706">MTRAPGIRPEREAEVDEPTTPYGDTIPLQEEDETEPSTSPNVINGSVPFRRVVPCNQRSDCDDVLVCLPSKICGCPELTPVLLQESDGIVCASEFVAWSPLRTAVATAVLLILAFIVLGALGYQRLHRPRSDEAQRPLQPWSSPKSTGCSSRVTNDFDSILDKPDDRIKLPWRWLRSFVSSVTWRLEAVRRRCRWPLSDRSPAWGNVPEQTPGSRVATQTESCDQSGSAVQPVLSNITNGTSTHFKSGFGIATLTSSSTASPAVGVTAYPEERGKRRGPVPNPRTRSTFNVCRPIEERSTDRQGRTAGVETSTPEFVKFTESELRGGVLRMLRSEELAKPTSTLRVRPVVSDGDEHVETILQESCPRASPLIQAESSSSCCGGHSCPNLHFYGPTVESWSQHVGCSCGSCMKLPTGERDVRKDLKLGSTNSQPTWPYDRVVCKGPDRKARTCEAFAVYGKESLPKEIRKLLVSPLLRREPQNVSMTGNLQVSMSGILP</sequence>
<evidence type="ECO:0000256" key="2">
    <source>
        <dbReference type="SAM" id="Phobius"/>
    </source>
</evidence>
<evidence type="ECO:0000313" key="3">
    <source>
        <dbReference type="EMBL" id="KAH8021843.1"/>
    </source>
</evidence>
<keyword evidence="2" id="KW-1133">Transmembrane helix</keyword>
<evidence type="ECO:0000256" key="1">
    <source>
        <dbReference type="SAM" id="MobiDB-lite"/>
    </source>
</evidence>
<feature type="region of interest" description="Disordered" evidence="1">
    <location>
        <begin position="133"/>
        <end position="152"/>
    </location>
</feature>
<accession>A0A9J6DIQ4</accession>
<keyword evidence="2" id="KW-0812">Transmembrane</keyword>
<keyword evidence="2" id="KW-0472">Membrane</keyword>
<evidence type="ECO:0000313" key="4">
    <source>
        <dbReference type="Proteomes" id="UP000821866"/>
    </source>
</evidence>
<reference evidence="3" key="1">
    <citation type="journal article" date="2020" name="Cell">
        <title>Large-Scale Comparative Analyses of Tick Genomes Elucidate Their Genetic Diversity and Vector Capacities.</title>
        <authorList>
            <consortium name="Tick Genome and Microbiome Consortium (TIGMIC)"/>
            <person name="Jia N."/>
            <person name="Wang J."/>
            <person name="Shi W."/>
            <person name="Du L."/>
            <person name="Sun Y."/>
            <person name="Zhan W."/>
            <person name="Jiang J.F."/>
            <person name="Wang Q."/>
            <person name="Zhang B."/>
            <person name="Ji P."/>
            <person name="Bell-Sakyi L."/>
            <person name="Cui X.M."/>
            <person name="Yuan T.T."/>
            <person name="Jiang B.G."/>
            <person name="Yang W.F."/>
            <person name="Lam T.T."/>
            <person name="Chang Q.C."/>
            <person name="Ding S.J."/>
            <person name="Wang X.J."/>
            <person name="Zhu J.G."/>
            <person name="Ruan X.D."/>
            <person name="Zhao L."/>
            <person name="Wei J.T."/>
            <person name="Ye R.Z."/>
            <person name="Que T.C."/>
            <person name="Du C.H."/>
            <person name="Zhou Y.H."/>
            <person name="Cheng J.X."/>
            <person name="Dai P.F."/>
            <person name="Guo W.B."/>
            <person name="Han X.H."/>
            <person name="Huang E.J."/>
            <person name="Li L.F."/>
            <person name="Wei W."/>
            <person name="Gao Y.C."/>
            <person name="Liu J.Z."/>
            <person name="Shao H.Z."/>
            <person name="Wang X."/>
            <person name="Wang C.C."/>
            <person name="Yang T.C."/>
            <person name="Huo Q.B."/>
            <person name="Li W."/>
            <person name="Chen H.Y."/>
            <person name="Chen S.E."/>
            <person name="Zhou L.G."/>
            <person name="Ni X.B."/>
            <person name="Tian J.H."/>
            <person name="Sheng Y."/>
            <person name="Liu T."/>
            <person name="Pan Y.S."/>
            <person name="Xia L.Y."/>
            <person name="Li J."/>
            <person name="Zhao F."/>
            <person name="Cao W.C."/>
        </authorList>
    </citation>
    <scope>NUCLEOTIDE SEQUENCE</scope>
    <source>
        <strain evidence="3">Rmic-2018</strain>
    </source>
</reference>
<dbReference type="AlphaFoldDB" id="A0A9J6DIQ4"/>